<dbReference type="RefSeq" id="WP_272993500.1">
    <property type="nucleotide sequence ID" value="NZ_CAJWRG010000217.1"/>
</dbReference>
<gene>
    <name evidence="2" type="ORF">DCG58_20035</name>
</gene>
<name>A0A3B9H436_9PROT</name>
<dbReference type="Proteomes" id="UP000259610">
    <property type="component" value="Unassembled WGS sequence"/>
</dbReference>
<comment type="caution">
    <text evidence="2">The sequence shown here is derived from an EMBL/GenBank/DDBJ whole genome shotgun (WGS) entry which is preliminary data.</text>
</comment>
<dbReference type="AlphaFoldDB" id="A0A3B9H436"/>
<evidence type="ECO:0000313" key="2">
    <source>
        <dbReference type="EMBL" id="HAE29455.1"/>
    </source>
</evidence>
<feature type="chain" id="PRO_5017810490" description="PEGA domain-containing protein" evidence="1">
    <location>
        <begin position="27"/>
        <end position="105"/>
    </location>
</feature>
<evidence type="ECO:0008006" key="4">
    <source>
        <dbReference type="Google" id="ProtNLM"/>
    </source>
</evidence>
<sequence length="105" mass="11210">MMRISQYTSRVMIGAAIVLLASCAYPTTSTTQGGTSSAIYFEAFPDSAEVFVDGQMFGLVSQFDGSEQTLAVPTGTHSVLVRNGGTVLYEKKVYVGRDSALKISQ</sequence>
<feature type="signal peptide" evidence="1">
    <location>
        <begin position="1"/>
        <end position="26"/>
    </location>
</feature>
<evidence type="ECO:0000313" key="3">
    <source>
        <dbReference type="Proteomes" id="UP000259610"/>
    </source>
</evidence>
<accession>A0A3B9H436</accession>
<keyword evidence="1" id="KW-0732">Signal</keyword>
<proteinExistence type="predicted"/>
<reference evidence="2 3" key="1">
    <citation type="journal article" date="2018" name="Nat. Biotechnol.">
        <title>A standardized bacterial taxonomy based on genome phylogeny substantially revises the tree of life.</title>
        <authorList>
            <person name="Parks D.H."/>
            <person name="Chuvochina M."/>
            <person name="Waite D.W."/>
            <person name="Rinke C."/>
            <person name="Skarshewski A."/>
            <person name="Chaumeil P.A."/>
            <person name="Hugenholtz P."/>
        </authorList>
    </citation>
    <scope>NUCLEOTIDE SEQUENCE [LARGE SCALE GENOMIC DNA]</scope>
    <source>
        <strain evidence="2">UBA8733</strain>
    </source>
</reference>
<protein>
    <recommendedName>
        <fullName evidence="4">PEGA domain-containing protein</fullName>
    </recommendedName>
</protein>
<organism evidence="2 3">
    <name type="scientific">Hyphomonas adhaerens</name>
    <dbReference type="NCBI Taxonomy" id="81029"/>
    <lineage>
        <taxon>Bacteria</taxon>
        <taxon>Pseudomonadati</taxon>
        <taxon>Pseudomonadota</taxon>
        <taxon>Alphaproteobacteria</taxon>
        <taxon>Hyphomonadales</taxon>
        <taxon>Hyphomonadaceae</taxon>
        <taxon>Hyphomonas</taxon>
    </lineage>
</organism>
<dbReference type="EMBL" id="DMAN01000456">
    <property type="protein sequence ID" value="HAE29455.1"/>
    <property type="molecule type" value="Genomic_DNA"/>
</dbReference>
<dbReference type="PROSITE" id="PS51257">
    <property type="entry name" value="PROKAR_LIPOPROTEIN"/>
    <property type="match status" value="1"/>
</dbReference>
<evidence type="ECO:0000256" key="1">
    <source>
        <dbReference type="SAM" id="SignalP"/>
    </source>
</evidence>